<evidence type="ECO:0000256" key="4">
    <source>
        <dbReference type="SAM" id="MobiDB-lite"/>
    </source>
</evidence>
<dbReference type="EMBL" id="LSYV01000074">
    <property type="protein sequence ID" value="KXZ44109.1"/>
    <property type="molecule type" value="Genomic_DNA"/>
</dbReference>
<keyword evidence="6" id="KW-1185">Reference proteome</keyword>
<reference evidence="6" key="1">
    <citation type="journal article" date="2016" name="Nat. Commun.">
        <title>The Gonium pectorale genome demonstrates co-option of cell cycle regulation during the evolution of multicellularity.</title>
        <authorList>
            <person name="Hanschen E.R."/>
            <person name="Marriage T.N."/>
            <person name="Ferris P.J."/>
            <person name="Hamaji T."/>
            <person name="Toyoda A."/>
            <person name="Fujiyama A."/>
            <person name="Neme R."/>
            <person name="Noguchi H."/>
            <person name="Minakuchi Y."/>
            <person name="Suzuki M."/>
            <person name="Kawai-Toyooka H."/>
            <person name="Smith D.R."/>
            <person name="Sparks H."/>
            <person name="Anderson J."/>
            <person name="Bakaric R."/>
            <person name="Luria V."/>
            <person name="Karger A."/>
            <person name="Kirschner M.W."/>
            <person name="Durand P.M."/>
            <person name="Michod R.E."/>
            <person name="Nozaki H."/>
            <person name="Olson B.J."/>
        </authorList>
    </citation>
    <scope>NUCLEOTIDE SEQUENCE [LARGE SCALE GENOMIC DNA]</scope>
    <source>
        <strain evidence="6">NIES-2863</strain>
    </source>
</reference>
<comment type="caution">
    <text evidence="5">The sequence shown here is derived from an EMBL/GenBank/DDBJ whole genome shotgun (WGS) entry which is preliminary data.</text>
</comment>
<dbReference type="OrthoDB" id="20872at2759"/>
<evidence type="ECO:0000256" key="1">
    <source>
        <dbReference type="ARBA" id="ARBA00022737"/>
    </source>
</evidence>
<name>A0A150G2K5_GONPE</name>
<dbReference type="PROSITE" id="PS50297">
    <property type="entry name" value="ANK_REP_REGION"/>
    <property type="match status" value="1"/>
</dbReference>
<dbReference type="InterPro" id="IPR002110">
    <property type="entry name" value="Ankyrin_rpt"/>
</dbReference>
<feature type="repeat" description="ANK" evidence="3">
    <location>
        <begin position="85"/>
        <end position="117"/>
    </location>
</feature>
<dbReference type="SUPFAM" id="SSF48403">
    <property type="entry name" value="Ankyrin repeat"/>
    <property type="match status" value="1"/>
</dbReference>
<evidence type="ECO:0000256" key="3">
    <source>
        <dbReference type="PROSITE-ProRule" id="PRU00023"/>
    </source>
</evidence>
<gene>
    <name evidence="5" type="ORF">GPECTOR_73g630</name>
</gene>
<dbReference type="PROSITE" id="PS50088">
    <property type="entry name" value="ANK_REPEAT"/>
    <property type="match status" value="1"/>
</dbReference>
<sequence length="533" mass="52588">MAEGLLALGADATHGARRGRITAIHLACWLGHTPLVVAMLRCGEEQQAQQPGGDGEASAPVTPHRSTHEQLQRRRRQLADVQDAAGFTPLHYAAAAGHADVAAVLLGAGASYNLASTTAADPAARMVAEFGGAASAAAAASGAASGRGHGRLRAALSHHLHTLPGVLRVTRGAAATAAAAAAIAPVLVAPRSSALHLAALRGDDLTAAVILQRFQSDAEAPPSAGGGGAGASRFRVVDPRRQLNKDGFQPYMLAGNAGHWPVAQLLIPVPMPRGGGRGSGGGDPDEPASRERDFLRFFPLPSARPAGGAAGGGAVGPPPLRDLAARAWAAKLLADVAEAEADTRQRQQELAAAAAAAAGGGGGGAAPGVGDTGSCNAGGVFSAIFRGRSKSHAPACSGSLLRRSFGAGEGLFRRSSRPLLLLLPASPVAMTAAATSATAVTAGAAATDVGGFGDCSPAGPTPRTSIAGAITIAVGGAGAAPPAAAAAANDGASEMTWGSAATSPRPSVNGYAAGLWTKSVSALSPTASYSRSQ</sequence>
<dbReference type="InterPro" id="IPR050889">
    <property type="entry name" value="Dendritic_Spine_Reg/Scaffold"/>
</dbReference>
<dbReference type="SMART" id="SM00248">
    <property type="entry name" value="ANK"/>
    <property type="match status" value="3"/>
</dbReference>
<dbReference type="Proteomes" id="UP000075714">
    <property type="component" value="Unassembled WGS sequence"/>
</dbReference>
<dbReference type="InterPro" id="IPR036770">
    <property type="entry name" value="Ankyrin_rpt-contain_sf"/>
</dbReference>
<dbReference type="PANTHER" id="PTHR24166:SF48">
    <property type="entry name" value="PROTEIN VAPYRIN"/>
    <property type="match status" value="1"/>
</dbReference>
<accession>A0A150G2K5</accession>
<protein>
    <submittedName>
        <fullName evidence="5">Uncharacterized protein</fullName>
    </submittedName>
</protein>
<keyword evidence="1" id="KW-0677">Repeat</keyword>
<feature type="region of interest" description="Disordered" evidence="4">
    <location>
        <begin position="46"/>
        <end position="79"/>
    </location>
</feature>
<evidence type="ECO:0000313" key="6">
    <source>
        <dbReference type="Proteomes" id="UP000075714"/>
    </source>
</evidence>
<keyword evidence="2 3" id="KW-0040">ANK repeat</keyword>
<dbReference type="STRING" id="33097.A0A150G2K5"/>
<dbReference type="AlphaFoldDB" id="A0A150G2K5"/>
<dbReference type="Gene3D" id="1.25.40.20">
    <property type="entry name" value="Ankyrin repeat-containing domain"/>
    <property type="match status" value="1"/>
</dbReference>
<dbReference type="PANTHER" id="PTHR24166">
    <property type="entry name" value="ROLLING PEBBLES, ISOFORM B"/>
    <property type="match status" value="1"/>
</dbReference>
<organism evidence="5 6">
    <name type="scientific">Gonium pectorale</name>
    <name type="common">Green alga</name>
    <dbReference type="NCBI Taxonomy" id="33097"/>
    <lineage>
        <taxon>Eukaryota</taxon>
        <taxon>Viridiplantae</taxon>
        <taxon>Chlorophyta</taxon>
        <taxon>core chlorophytes</taxon>
        <taxon>Chlorophyceae</taxon>
        <taxon>CS clade</taxon>
        <taxon>Chlamydomonadales</taxon>
        <taxon>Volvocaceae</taxon>
        <taxon>Gonium</taxon>
    </lineage>
</organism>
<dbReference type="Pfam" id="PF12796">
    <property type="entry name" value="Ank_2"/>
    <property type="match status" value="1"/>
</dbReference>
<evidence type="ECO:0000313" key="5">
    <source>
        <dbReference type="EMBL" id="KXZ44109.1"/>
    </source>
</evidence>
<evidence type="ECO:0000256" key="2">
    <source>
        <dbReference type="ARBA" id="ARBA00023043"/>
    </source>
</evidence>
<proteinExistence type="predicted"/>